<dbReference type="SMART" id="SM00406">
    <property type="entry name" value="IGv"/>
    <property type="match status" value="1"/>
</dbReference>
<evidence type="ECO:0000256" key="4">
    <source>
        <dbReference type="ARBA" id="ARBA00043265"/>
    </source>
</evidence>
<evidence type="ECO:0000313" key="7">
    <source>
        <dbReference type="Ensembl" id="ENSSTOP00000021920.2"/>
    </source>
</evidence>
<dbReference type="EMBL" id="AGTP01118319">
    <property type="status" value="NOT_ANNOTATED_CDS"/>
    <property type="molecule type" value="Genomic_DNA"/>
</dbReference>
<reference evidence="7" key="3">
    <citation type="submission" date="2025-09" db="UniProtKB">
        <authorList>
            <consortium name="Ensembl"/>
        </authorList>
    </citation>
    <scope>IDENTIFICATION</scope>
</reference>
<protein>
    <recommendedName>
        <fullName evidence="6">Ig-like domain-containing protein</fullName>
    </recommendedName>
</protein>
<sequence>MRLPAQLLGLLLLWIPGTSGDIVMTQTPLSKPVTPGQSVSLSCKSSQSLLYSDGKTYLSWVVHKPGQAPQGLIYLASNRFSGVPERFSGSGSGTDFALRISRVEPEDTGIYYCGQSLQTPPTVVQPQTKTSLP</sequence>
<dbReference type="InterPro" id="IPR003599">
    <property type="entry name" value="Ig_sub"/>
</dbReference>
<evidence type="ECO:0000256" key="2">
    <source>
        <dbReference type="ARBA" id="ARBA00023130"/>
    </source>
</evidence>
<dbReference type="InterPro" id="IPR050150">
    <property type="entry name" value="IgV_Light_Chain"/>
</dbReference>
<dbReference type="GO" id="GO:0019814">
    <property type="term" value="C:immunoglobulin complex"/>
    <property type="evidence" value="ECO:0007669"/>
    <property type="project" value="UniProtKB-KW"/>
</dbReference>
<dbReference type="EMBL" id="AGTP01118321">
    <property type="status" value="NOT_ANNOTATED_CDS"/>
    <property type="molecule type" value="Genomic_DNA"/>
</dbReference>
<dbReference type="AlphaFoldDB" id="I3NC23"/>
<name>I3NC23_ICTTR</name>
<dbReference type="EMBL" id="AGTP01118316">
    <property type="status" value="NOT_ANNOTATED_CDS"/>
    <property type="molecule type" value="Genomic_DNA"/>
</dbReference>
<keyword evidence="4" id="KW-1280">Immunoglobulin</keyword>
<dbReference type="PROSITE" id="PS50835">
    <property type="entry name" value="IG_LIKE"/>
    <property type="match status" value="1"/>
</dbReference>
<keyword evidence="5" id="KW-0732">Signal</keyword>
<dbReference type="EMBL" id="AGTP01118318">
    <property type="status" value="NOT_ANNOTATED_CDS"/>
    <property type="molecule type" value="Genomic_DNA"/>
</dbReference>
<dbReference type="STRING" id="43179.ENSSTOP00000021920"/>
<keyword evidence="2" id="KW-1064">Adaptive immunity</keyword>
<dbReference type="HOGENOM" id="CLU_077975_4_1_1"/>
<dbReference type="InParanoid" id="I3NC23"/>
<dbReference type="EMBL" id="AGTP01118323">
    <property type="status" value="NOT_ANNOTATED_CDS"/>
    <property type="molecule type" value="Genomic_DNA"/>
</dbReference>
<keyword evidence="3" id="KW-1015">Disulfide bond</keyword>
<feature type="chain" id="PRO_5012971875" description="Ig-like domain-containing protein" evidence="5">
    <location>
        <begin position="21"/>
        <end position="133"/>
    </location>
</feature>
<dbReference type="EMBL" id="AGTP01118322">
    <property type="status" value="NOT_ANNOTATED_CDS"/>
    <property type="molecule type" value="Genomic_DNA"/>
</dbReference>
<dbReference type="Ensembl" id="ENSSTOT00000003890.3">
    <property type="protein sequence ID" value="ENSSTOP00000021920.2"/>
    <property type="gene ID" value="ENSSTOG00000024756.2"/>
</dbReference>
<evidence type="ECO:0000259" key="6">
    <source>
        <dbReference type="PROSITE" id="PS50835"/>
    </source>
</evidence>
<dbReference type="InterPro" id="IPR007110">
    <property type="entry name" value="Ig-like_dom"/>
</dbReference>
<evidence type="ECO:0000256" key="3">
    <source>
        <dbReference type="ARBA" id="ARBA00023157"/>
    </source>
</evidence>
<proteinExistence type="predicted"/>
<keyword evidence="8" id="KW-1185">Reference proteome</keyword>
<evidence type="ECO:0000256" key="1">
    <source>
        <dbReference type="ARBA" id="ARBA00022859"/>
    </source>
</evidence>
<dbReference type="InterPro" id="IPR013106">
    <property type="entry name" value="Ig_V-set"/>
</dbReference>
<feature type="domain" description="Ig-like" evidence="6">
    <location>
        <begin position="16"/>
        <end position="113"/>
    </location>
</feature>
<dbReference type="EMBL" id="AGTP01118315">
    <property type="status" value="NOT_ANNOTATED_CDS"/>
    <property type="molecule type" value="Genomic_DNA"/>
</dbReference>
<dbReference type="EMBL" id="AGTP01118324">
    <property type="status" value="NOT_ANNOTATED_CDS"/>
    <property type="molecule type" value="Genomic_DNA"/>
</dbReference>
<dbReference type="FunCoup" id="I3NC23">
    <property type="interactions" value="242"/>
</dbReference>
<dbReference type="PANTHER" id="PTHR23267">
    <property type="entry name" value="IMMUNOGLOBULIN LIGHT CHAIN"/>
    <property type="match status" value="1"/>
</dbReference>
<dbReference type="InterPro" id="IPR013783">
    <property type="entry name" value="Ig-like_fold"/>
</dbReference>
<keyword evidence="1" id="KW-0391">Immunity</keyword>
<dbReference type="GO" id="GO:0002250">
    <property type="term" value="P:adaptive immune response"/>
    <property type="evidence" value="ECO:0007669"/>
    <property type="project" value="UniProtKB-KW"/>
</dbReference>
<dbReference type="FunFam" id="2.60.40.10:FF:002747">
    <property type="entry name" value="Ig kappa chain V region GOM"/>
    <property type="match status" value="1"/>
</dbReference>
<dbReference type="EMBL" id="AGTP01118317">
    <property type="status" value="NOT_ANNOTATED_CDS"/>
    <property type="molecule type" value="Genomic_DNA"/>
</dbReference>
<reference evidence="8" key="1">
    <citation type="submission" date="2011-11" db="EMBL/GenBank/DDBJ databases">
        <title>The Draft Genome of Spermophilus tridecemlineatus.</title>
        <authorList>
            <consortium name="The Broad Institute Genome Assembly &amp; Analysis Group"/>
            <consortium name="Computational R&amp;D Group"/>
            <consortium name="and Sequencing Platform"/>
            <person name="Di Palma F."/>
            <person name="Alfoldi J."/>
            <person name="Johnson J."/>
            <person name="Berlin A."/>
            <person name="Gnerre S."/>
            <person name="Jaffe D."/>
            <person name="MacCallum I."/>
            <person name="Young S."/>
            <person name="Walker B.J."/>
            <person name="Lindblad-Toh K."/>
        </authorList>
    </citation>
    <scope>NUCLEOTIDE SEQUENCE [LARGE SCALE GENOMIC DNA]</scope>
</reference>
<dbReference type="SUPFAM" id="SSF48726">
    <property type="entry name" value="Immunoglobulin"/>
    <property type="match status" value="1"/>
</dbReference>
<feature type="signal peptide" evidence="5">
    <location>
        <begin position="1"/>
        <end position="20"/>
    </location>
</feature>
<organism evidence="7 8">
    <name type="scientific">Ictidomys tridecemlineatus</name>
    <name type="common">Thirteen-lined ground squirrel</name>
    <name type="synonym">Spermophilus tridecemlineatus</name>
    <dbReference type="NCBI Taxonomy" id="43179"/>
    <lineage>
        <taxon>Eukaryota</taxon>
        <taxon>Metazoa</taxon>
        <taxon>Chordata</taxon>
        <taxon>Craniata</taxon>
        <taxon>Vertebrata</taxon>
        <taxon>Euteleostomi</taxon>
        <taxon>Mammalia</taxon>
        <taxon>Eutheria</taxon>
        <taxon>Euarchontoglires</taxon>
        <taxon>Glires</taxon>
        <taxon>Rodentia</taxon>
        <taxon>Sciuromorpha</taxon>
        <taxon>Sciuridae</taxon>
        <taxon>Xerinae</taxon>
        <taxon>Marmotini</taxon>
        <taxon>Ictidomys</taxon>
    </lineage>
</organism>
<dbReference type="InterPro" id="IPR036179">
    <property type="entry name" value="Ig-like_dom_sf"/>
</dbReference>
<dbReference type="EMBL" id="AGTP01118320">
    <property type="status" value="NOT_ANNOTATED_CDS"/>
    <property type="molecule type" value="Genomic_DNA"/>
</dbReference>
<dbReference type="Gene3D" id="2.60.40.10">
    <property type="entry name" value="Immunoglobulins"/>
    <property type="match status" value="1"/>
</dbReference>
<dbReference type="GeneTree" id="ENSGT00940000154279"/>
<dbReference type="SMART" id="SM00409">
    <property type="entry name" value="IG"/>
    <property type="match status" value="1"/>
</dbReference>
<evidence type="ECO:0000256" key="5">
    <source>
        <dbReference type="SAM" id="SignalP"/>
    </source>
</evidence>
<evidence type="ECO:0000313" key="8">
    <source>
        <dbReference type="Proteomes" id="UP000005215"/>
    </source>
</evidence>
<accession>I3NC23</accession>
<dbReference type="Proteomes" id="UP000005215">
    <property type="component" value="Unassembled WGS sequence"/>
</dbReference>
<dbReference type="Pfam" id="PF07686">
    <property type="entry name" value="V-set"/>
    <property type="match status" value="1"/>
</dbReference>
<reference evidence="7" key="2">
    <citation type="submission" date="2025-08" db="UniProtKB">
        <authorList>
            <consortium name="Ensembl"/>
        </authorList>
    </citation>
    <scope>IDENTIFICATION</scope>
</reference>